<gene>
    <name evidence="5" type="ORF">AKL21_03890</name>
</gene>
<dbReference type="Proteomes" id="UP000216797">
    <property type="component" value="Unassembled WGS sequence"/>
</dbReference>
<evidence type="ECO:0008006" key="7">
    <source>
        <dbReference type="Google" id="ProtNLM"/>
    </source>
</evidence>
<dbReference type="InterPro" id="IPR050490">
    <property type="entry name" value="Bact_solute-bd_prot1"/>
</dbReference>
<evidence type="ECO:0000256" key="4">
    <source>
        <dbReference type="SAM" id="SignalP"/>
    </source>
</evidence>
<dbReference type="InterPro" id="IPR006061">
    <property type="entry name" value="SBP_1_CS"/>
</dbReference>
<evidence type="ECO:0000256" key="2">
    <source>
        <dbReference type="ARBA" id="ARBA00022448"/>
    </source>
</evidence>
<dbReference type="EMBL" id="LHUG01000003">
    <property type="protein sequence ID" value="PAB01602.1"/>
    <property type="molecule type" value="Genomic_DNA"/>
</dbReference>
<evidence type="ECO:0000256" key="3">
    <source>
        <dbReference type="ARBA" id="ARBA00022729"/>
    </source>
</evidence>
<dbReference type="RefSeq" id="WP_095006141.1">
    <property type="nucleotide sequence ID" value="NZ_LHUG01000003.1"/>
</dbReference>
<dbReference type="InterPro" id="IPR006059">
    <property type="entry name" value="SBP"/>
</dbReference>
<feature type="signal peptide" evidence="4">
    <location>
        <begin position="1"/>
        <end position="21"/>
    </location>
</feature>
<sequence>MGKNSRIYVLSVALVSGLILAGCGSGNASNNDKVELSINYYNGAISKKAMDNAKKEFPDYKLNFKQIPANDDFDTKLKASLNSKSAPDITAINSNISDYLPYADKFVNLINYDSESLADDFVEWKWDSCFTNDKKTQIAMPIDIGPTALFYNVDAFEKAGLPTNDQEISKTLTDDDSLMNAAKQMKEKANMPFFQSSLSLLQSKNRTMTKHIYDENGKLTYADGQLKEIWDYSVKAEQNGYTLGTKGNSADGANAVQKGMFGGMIEASWGINDLAENGVSSKQWMIAKSPFTASNYGGSYLSVIKTSSHPKEAVEVVKYLTNEESQRANYKELSLFPSNTKVYDDSFKSVKNELFGDEEFNHYFIDAANELKYIPSDPRESAAFKCFEDQIILVAEQGKDPEKAWNDAVKKVEEMSK</sequence>
<dbReference type="PROSITE" id="PS01037">
    <property type="entry name" value="SBP_BACTERIAL_1"/>
    <property type="match status" value="1"/>
</dbReference>
<comment type="similarity">
    <text evidence="1">Belongs to the bacterial solute-binding protein 1 family.</text>
</comment>
<dbReference type="AlphaFoldDB" id="A0A267HTN1"/>
<dbReference type="PANTHER" id="PTHR43649:SF32">
    <property type="entry name" value="SUGAR BINDING SECRETED PROTEIN"/>
    <property type="match status" value="1"/>
</dbReference>
<feature type="chain" id="PRO_5039243547" description="Sugar ABC transporter substrate-binding protein" evidence="4">
    <location>
        <begin position="22"/>
        <end position="417"/>
    </location>
</feature>
<keyword evidence="2" id="KW-0813">Transport</keyword>
<dbReference type="SUPFAM" id="SSF53850">
    <property type="entry name" value="Periplasmic binding protein-like II"/>
    <property type="match status" value="1"/>
</dbReference>
<protein>
    <recommendedName>
        <fullName evidence="7">Sugar ABC transporter substrate-binding protein</fullName>
    </recommendedName>
</protein>
<evidence type="ECO:0000256" key="1">
    <source>
        <dbReference type="ARBA" id="ARBA00008520"/>
    </source>
</evidence>
<evidence type="ECO:0000313" key="6">
    <source>
        <dbReference type="Proteomes" id="UP000216797"/>
    </source>
</evidence>
<dbReference type="Pfam" id="PF13416">
    <property type="entry name" value="SBP_bac_8"/>
    <property type="match status" value="1"/>
</dbReference>
<keyword evidence="6" id="KW-1185">Reference proteome</keyword>
<organism evidence="5 6">
    <name type="scientific">Enterococcus canintestini</name>
    <dbReference type="NCBI Taxonomy" id="317010"/>
    <lineage>
        <taxon>Bacteria</taxon>
        <taxon>Bacillati</taxon>
        <taxon>Bacillota</taxon>
        <taxon>Bacilli</taxon>
        <taxon>Lactobacillales</taxon>
        <taxon>Enterococcaceae</taxon>
        <taxon>Enterococcus</taxon>
    </lineage>
</organism>
<keyword evidence="3 4" id="KW-0732">Signal</keyword>
<evidence type="ECO:0000313" key="5">
    <source>
        <dbReference type="EMBL" id="PAB01602.1"/>
    </source>
</evidence>
<dbReference type="Gene3D" id="3.40.190.10">
    <property type="entry name" value="Periplasmic binding protein-like II"/>
    <property type="match status" value="1"/>
</dbReference>
<dbReference type="PANTHER" id="PTHR43649">
    <property type="entry name" value="ARABINOSE-BINDING PROTEIN-RELATED"/>
    <property type="match status" value="1"/>
</dbReference>
<dbReference type="PROSITE" id="PS51257">
    <property type="entry name" value="PROKAR_LIPOPROTEIN"/>
    <property type="match status" value="1"/>
</dbReference>
<accession>A0A267HTN1</accession>
<name>A0A267HTN1_9ENTE</name>
<comment type="caution">
    <text evidence="5">The sequence shown here is derived from an EMBL/GenBank/DDBJ whole genome shotgun (WGS) entry which is preliminary data.</text>
</comment>
<proteinExistence type="inferred from homology"/>
<dbReference type="GO" id="GO:0055085">
    <property type="term" value="P:transmembrane transport"/>
    <property type="evidence" value="ECO:0007669"/>
    <property type="project" value="InterPro"/>
</dbReference>
<reference evidence="5 6" key="1">
    <citation type="submission" date="2015-08" db="EMBL/GenBank/DDBJ databases">
        <title>Enterococcus genome sequence.</title>
        <authorList>
            <person name="Acedo J.Z."/>
            <person name="Vederas J.C."/>
        </authorList>
    </citation>
    <scope>NUCLEOTIDE SEQUENCE [LARGE SCALE GENOMIC DNA]</scope>
    <source>
        <strain evidence="5 6">49</strain>
    </source>
</reference>